<dbReference type="PANTHER" id="PTHR30455:SF2">
    <property type="entry name" value="TRANSCRIPTIONAL REPRESSOR NRDR"/>
    <property type="match status" value="1"/>
</dbReference>
<evidence type="ECO:0000256" key="5">
    <source>
        <dbReference type="ARBA" id="ARBA00023125"/>
    </source>
</evidence>
<dbReference type="PANTHER" id="PTHR30455">
    <property type="entry name" value="TRANSCRIPTIONAL REPRESSOR NRDR"/>
    <property type="match status" value="1"/>
</dbReference>
<dbReference type="NCBIfam" id="TIGR00244">
    <property type="entry name" value="transcriptional regulator NrdR"/>
    <property type="match status" value="1"/>
</dbReference>
<reference evidence="9 10" key="1">
    <citation type="submission" date="2014-03" db="EMBL/GenBank/DDBJ databases">
        <title>Genomics of Bifidobacteria.</title>
        <authorList>
            <person name="Ventura M."/>
            <person name="Milani C."/>
            <person name="Lugli G.A."/>
        </authorList>
    </citation>
    <scope>NUCLEOTIDE SEQUENCE [LARGE SCALE GENOMIC DNA]</scope>
    <source>
        <strain evidence="9 10">LMG 10738</strain>
    </source>
</reference>
<dbReference type="InterPro" id="IPR003796">
    <property type="entry name" value="RNR_NrdR-like"/>
</dbReference>
<comment type="cofactor">
    <cofactor evidence="7">
        <name>Zn(2+)</name>
        <dbReference type="ChEBI" id="CHEBI:29105"/>
    </cofactor>
    <text evidence="7">Binds 1 zinc ion.</text>
</comment>
<proteinExistence type="inferred from homology"/>
<evidence type="ECO:0000256" key="4">
    <source>
        <dbReference type="ARBA" id="ARBA00023015"/>
    </source>
</evidence>
<keyword evidence="1 7" id="KW-0678">Repressor</keyword>
<keyword evidence="5 7" id="KW-0238">DNA-binding</keyword>
<dbReference type="HAMAP" id="MF_00440">
    <property type="entry name" value="NrdR"/>
    <property type="match status" value="1"/>
</dbReference>
<evidence type="ECO:0000313" key="10">
    <source>
        <dbReference type="Proteomes" id="UP000029067"/>
    </source>
</evidence>
<keyword evidence="2 7" id="KW-0547">Nucleotide-binding</keyword>
<keyword evidence="4 7" id="KW-0805">Transcription regulation</keyword>
<dbReference type="GO" id="GO:0005524">
    <property type="term" value="F:ATP binding"/>
    <property type="evidence" value="ECO:0007669"/>
    <property type="project" value="UniProtKB-UniRule"/>
</dbReference>
<dbReference type="GO" id="GO:0045892">
    <property type="term" value="P:negative regulation of DNA-templated transcription"/>
    <property type="evidence" value="ECO:0007669"/>
    <property type="project" value="UniProtKB-UniRule"/>
</dbReference>
<keyword evidence="7" id="KW-0479">Metal-binding</keyword>
<sequence length="180" mass="20745">MQWHDSTAVLERMTFPMRTKAADAATVDVMYCPFCQNPDTKVIDTRISEDGHSIRRRRECPRCQGRFSTQETAMLLVRKRSGNVEQFDRNKVISGVRKACQGRPIHEDDLKKLGQQVEESLRAQGIAQIPSEDIGKAILRPLRDLDEVAYLRFASVYRNFEDLEDFQEAIDELRDADRAQ</sequence>
<dbReference type="GO" id="GO:0003677">
    <property type="term" value="F:DNA binding"/>
    <property type="evidence" value="ECO:0007669"/>
    <property type="project" value="UniProtKB-KW"/>
</dbReference>
<dbReference type="EMBL" id="JGYV01000001">
    <property type="protein sequence ID" value="KFI65552.1"/>
    <property type="molecule type" value="Genomic_DNA"/>
</dbReference>
<evidence type="ECO:0000256" key="1">
    <source>
        <dbReference type="ARBA" id="ARBA00022491"/>
    </source>
</evidence>
<dbReference type="Pfam" id="PF22811">
    <property type="entry name" value="Zn_ribbon_NrdR"/>
    <property type="match status" value="1"/>
</dbReference>
<protein>
    <recommendedName>
        <fullName evidence="7">Transcriptional repressor NrdR</fullName>
    </recommendedName>
</protein>
<keyword evidence="7" id="KW-0862">Zinc</keyword>
<evidence type="ECO:0000256" key="7">
    <source>
        <dbReference type="HAMAP-Rule" id="MF_00440"/>
    </source>
</evidence>
<evidence type="ECO:0000256" key="3">
    <source>
        <dbReference type="ARBA" id="ARBA00022840"/>
    </source>
</evidence>
<keyword evidence="10" id="KW-1185">Reference proteome</keyword>
<evidence type="ECO:0000256" key="6">
    <source>
        <dbReference type="ARBA" id="ARBA00023163"/>
    </source>
</evidence>
<keyword evidence="6 7" id="KW-0804">Transcription</keyword>
<dbReference type="STRING" id="1688.BCUN_0045"/>
<dbReference type="Pfam" id="PF03477">
    <property type="entry name" value="ATP-cone"/>
    <property type="match status" value="1"/>
</dbReference>
<name>A0A087B3F2_9BIFI</name>
<accession>A0A087B3F2</accession>
<evidence type="ECO:0000259" key="8">
    <source>
        <dbReference type="PROSITE" id="PS51161"/>
    </source>
</evidence>
<organism evidence="9 10">
    <name type="scientific">Bifidobacterium cuniculi</name>
    <dbReference type="NCBI Taxonomy" id="1688"/>
    <lineage>
        <taxon>Bacteria</taxon>
        <taxon>Bacillati</taxon>
        <taxon>Actinomycetota</taxon>
        <taxon>Actinomycetes</taxon>
        <taxon>Bifidobacteriales</taxon>
        <taxon>Bifidobacteriaceae</taxon>
        <taxon>Bifidobacterium</taxon>
    </lineage>
</organism>
<dbReference type="Proteomes" id="UP000029067">
    <property type="component" value="Unassembled WGS sequence"/>
</dbReference>
<feature type="zinc finger region" evidence="7">
    <location>
        <begin position="32"/>
        <end position="63"/>
    </location>
</feature>
<dbReference type="GO" id="GO:0008270">
    <property type="term" value="F:zinc ion binding"/>
    <property type="evidence" value="ECO:0007669"/>
    <property type="project" value="UniProtKB-UniRule"/>
</dbReference>
<dbReference type="InterPro" id="IPR005144">
    <property type="entry name" value="ATP-cone_dom"/>
</dbReference>
<comment type="function">
    <text evidence="7">Negatively regulates transcription of bacterial ribonucleotide reductase nrd genes and operons by binding to NrdR-boxes.</text>
</comment>
<dbReference type="PROSITE" id="PS51161">
    <property type="entry name" value="ATP_CONE"/>
    <property type="match status" value="1"/>
</dbReference>
<dbReference type="AlphaFoldDB" id="A0A087B3F2"/>
<gene>
    <name evidence="7" type="primary">nrdR</name>
    <name evidence="9" type="ORF">BCUN_0045</name>
</gene>
<keyword evidence="7" id="KW-0863">Zinc-finger</keyword>
<keyword evidence="3 7" id="KW-0067">ATP-binding</keyword>
<evidence type="ECO:0000256" key="2">
    <source>
        <dbReference type="ARBA" id="ARBA00022741"/>
    </source>
</evidence>
<comment type="similarity">
    <text evidence="7">Belongs to the NrdR family.</text>
</comment>
<evidence type="ECO:0000313" key="9">
    <source>
        <dbReference type="EMBL" id="KFI65552.1"/>
    </source>
</evidence>
<dbReference type="InterPro" id="IPR055173">
    <property type="entry name" value="NrdR-like_N"/>
</dbReference>
<comment type="caution">
    <text evidence="9">The sequence shown here is derived from an EMBL/GenBank/DDBJ whole genome shotgun (WGS) entry which is preliminary data.</text>
</comment>
<feature type="domain" description="ATP-cone" evidence="8">
    <location>
        <begin position="75"/>
        <end position="165"/>
    </location>
</feature>
<dbReference type="eggNOG" id="COG1327">
    <property type="taxonomic scope" value="Bacteria"/>
</dbReference>